<organism evidence="2 3">
    <name type="scientific">Microthyrium microscopicum</name>
    <dbReference type="NCBI Taxonomy" id="703497"/>
    <lineage>
        <taxon>Eukaryota</taxon>
        <taxon>Fungi</taxon>
        <taxon>Dikarya</taxon>
        <taxon>Ascomycota</taxon>
        <taxon>Pezizomycotina</taxon>
        <taxon>Dothideomycetes</taxon>
        <taxon>Dothideomycetes incertae sedis</taxon>
        <taxon>Microthyriales</taxon>
        <taxon>Microthyriaceae</taxon>
        <taxon>Microthyrium</taxon>
    </lineage>
</organism>
<protein>
    <recommendedName>
        <fullName evidence="4">F-box domain-containing protein</fullName>
    </recommendedName>
</protein>
<keyword evidence="3" id="KW-1185">Reference proteome</keyword>
<dbReference type="EMBL" id="MU004245">
    <property type="protein sequence ID" value="KAF2663564.1"/>
    <property type="molecule type" value="Genomic_DNA"/>
</dbReference>
<name>A0A6A6TY25_9PEZI</name>
<dbReference type="Proteomes" id="UP000799302">
    <property type="component" value="Unassembled WGS sequence"/>
</dbReference>
<evidence type="ECO:0000313" key="3">
    <source>
        <dbReference type="Proteomes" id="UP000799302"/>
    </source>
</evidence>
<accession>A0A6A6TY25</accession>
<evidence type="ECO:0000313" key="2">
    <source>
        <dbReference type="EMBL" id="KAF2663564.1"/>
    </source>
</evidence>
<sequence>MAQFDSKSLKPALQHCQSSPGNHEPHNNTKASVPSTKPYLQSIIPAEIRAIIFRYLLVSSLNLPHSLLWVGCDRENITFSAEQGFRLKVSAKKKTSSSKTNERRKLYPDILATCSLFYNEGSPILYSQNAFVMREDIARSWRFQSAITLADITHLVFKQSLYACLFLEAETLSMGKQFPALKTVTFMADSSIVYPPPSPTLGQTRHQIARVVSSGGCERRASEKWRYAFQQFRERQPPLKRLEFRLERFQDVLPLMDEEDDAEEPQVEMEYLFPHLNVSSAQSMTEDDPDVESVAATIAKLEIAKKVPTYTSHPLARYRIPLQFDEHRKIKALAHIWLGEPHTDGIEWRFETHTSWAGHPRLRVHMIASAKPSATILCEVTGAWGHMSRVEEL</sequence>
<evidence type="ECO:0000256" key="1">
    <source>
        <dbReference type="SAM" id="MobiDB-lite"/>
    </source>
</evidence>
<reference evidence="2" key="1">
    <citation type="journal article" date="2020" name="Stud. Mycol.">
        <title>101 Dothideomycetes genomes: a test case for predicting lifestyles and emergence of pathogens.</title>
        <authorList>
            <person name="Haridas S."/>
            <person name="Albert R."/>
            <person name="Binder M."/>
            <person name="Bloem J."/>
            <person name="Labutti K."/>
            <person name="Salamov A."/>
            <person name="Andreopoulos B."/>
            <person name="Baker S."/>
            <person name="Barry K."/>
            <person name="Bills G."/>
            <person name="Bluhm B."/>
            <person name="Cannon C."/>
            <person name="Castanera R."/>
            <person name="Culley D."/>
            <person name="Daum C."/>
            <person name="Ezra D."/>
            <person name="Gonzalez J."/>
            <person name="Henrissat B."/>
            <person name="Kuo A."/>
            <person name="Liang C."/>
            <person name="Lipzen A."/>
            <person name="Lutzoni F."/>
            <person name="Magnuson J."/>
            <person name="Mondo S."/>
            <person name="Nolan M."/>
            <person name="Ohm R."/>
            <person name="Pangilinan J."/>
            <person name="Park H.-J."/>
            <person name="Ramirez L."/>
            <person name="Alfaro M."/>
            <person name="Sun H."/>
            <person name="Tritt A."/>
            <person name="Yoshinaga Y."/>
            <person name="Zwiers L.-H."/>
            <person name="Turgeon B."/>
            <person name="Goodwin S."/>
            <person name="Spatafora J."/>
            <person name="Crous P."/>
            <person name="Grigoriev I."/>
        </authorList>
    </citation>
    <scope>NUCLEOTIDE SEQUENCE</scope>
    <source>
        <strain evidence="2">CBS 115976</strain>
    </source>
</reference>
<evidence type="ECO:0008006" key="4">
    <source>
        <dbReference type="Google" id="ProtNLM"/>
    </source>
</evidence>
<dbReference type="AlphaFoldDB" id="A0A6A6TY25"/>
<proteinExistence type="predicted"/>
<gene>
    <name evidence="2" type="ORF">BT63DRAFT_419025</name>
</gene>
<feature type="region of interest" description="Disordered" evidence="1">
    <location>
        <begin position="1"/>
        <end position="34"/>
    </location>
</feature>